<dbReference type="Pfam" id="PF13715">
    <property type="entry name" value="CarbopepD_reg_2"/>
    <property type="match status" value="1"/>
</dbReference>
<evidence type="ECO:0000256" key="5">
    <source>
        <dbReference type="ARBA" id="ARBA00022729"/>
    </source>
</evidence>
<evidence type="ECO:0000256" key="3">
    <source>
        <dbReference type="ARBA" id="ARBA00022452"/>
    </source>
</evidence>
<dbReference type="InterPro" id="IPR023997">
    <property type="entry name" value="TonB-dep_OMP_SusC/RagA_CS"/>
</dbReference>
<dbReference type="Gene3D" id="2.170.130.10">
    <property type="entry name" value="TonB-dependent receptor, plug domain"/>
    <property type="match status" value="1"/>
</dbReference>
<evidence type="ECO:0000256" key="1">
    <source>
        <dbReference type="ARBA" id="ARBA00004571"/>
    </source>
</evidence>
<evidence type="ECO:0000259" key="12">
    <source>
        <dbReference type="Pfam" id="PF00593"/>
    </source>
</evidence>
<dbReference type="Pfam" id="PF07715">
    <property type="entry name" value="Plug"/>
    <property type="match status" value="1"/>
</dbReference>
<organism evidence="14 15">
    <name type="scientific">Polaribacter sejongensis</name>
    <dbReference type="NCBI Taxonomy" id="985043"/>
    <lineage>
        <taxon>Bacteria</taxon>
        <taxon>Pseudomonadati</taxon>
        <taxon>Bacteroidota</taxon>
        <taxon>Flavobacteriia</taxon>
        <taxon>Flavobacteriales</taxon>
        <taxon>Flavobacteriaceae</taxon>
    </lineage>
</organism>
<dbReference type="Proteomes" id="UP001228636">
    <property type="component" value="Unassembled WGS sequence"/>
</dbReference>
<evidence type="ECO:0000313" key="15">
    <source>
        <dbReference type="Proteomes" id="UP001228636"/>
    </source>
</evidence>
<dbReference type="GO" id="GO:0044718">
    <property type="term" value="P:siderophore transmembrane transport"/>
    <property type="evidence" value="ECO:0007669"/>
    <property type="project" value="TreeGrafter"/>
</dbReference>
<dbReference type="InterPro" id="IPR012910">
    <property type="entry name" value="Plug_dom"/>
</dbReference>
<keyword evidence="9 10" id="KW-0998">Cell outer membrane</keyword>
<dbReference type="InterPro" id="IPR036942">
    <property type="entry name" value="Beta-barrel_TonB_sf"/>
</dbReference>
<comment type="caution">
    <text evidence="14">The sequence shown here is derived from an EMBL/GenBank/DDBJ whole genome shotgun (WGS) entry which is preliminary data.</text>
</comment>
<dbReference type="InterPro" id="IPR008969">
    <property type="entry name" value="CarboxyPept-like_regulatory"/>
</dbReference>
<proteinExistence type="inferred from homology"/>
<dbReference type="InterPro" id="IPR039426">
    <property type="entry name" value="TonB-dep_rcpt-like"/>
</dbReference>
<dbReference type="Gene3D" id="2.60.40.1120">
    <property type="entry name" value="Carboxypeptidase-like, regulatory domain"/>
    <property type="match status" value="1"/>
</dbReference>
<evidence type="ECO:0000256" key="2">
    <source>
        <dbReference type="ARBA" id="ARBA00022448"/>
    </source>
</evidence>
<feature type="domain" description="TonB-dependent receptor plug" evidence="13">
    <location>
        <begin position="121"/>
        <end position="243"/>
    </location>
</feature>
<dbReference type="EMBL" id="JAUFQH010000005">
    <property type="protein sequence ID" value="MDN3619200.1"/>
    <property type="molecule type" value="Genomic_DNA"/>
</dbReference>
<evidence type="ECO:0000256" key="11">
    <source>
        <dbReference type="RuleBase" id="RU003357"/>
    </source>
</evidence>
<keyword evidence="3 10" id="KW-1134">Transmembrane beta strand</keyword>
<name>A0AAJ1QW66_9FLAO</name>
<evidence type="ECO:0000259" key="13">
    <source>
        <dbReference type="Pfam" id="PF07715"/>
    </source>
</evidence>
<keyword evidence="6 11" id="KW-0798">TonB box</keyword>
<dbReference type="InterPro" id="IPR000531">
    <property type="entry name" value="Beta-barrel_TonB"/>
</dbReference>
<protein>
    <submittedName>
        <fullName evidence="14">SusC/RagA family TonB-linked outer membrane protein</fullName>
    </submittedName>
</protein>
<dbReference type="PANTHER" id="PTHR30069:SF29">
    <property type="entry name" value="HEMOGLOBIN AND HEMOGLOBIN-HAPTOGLOBIN-BINDING PROTEIN 1-RELATED"/>
    <property type="match status" value="1"/>
</dbReference>
<keyword evidence="2 10" id="KW-0813">Transport</keyword>
<dbReference type="AlphaFoldDB" id="A0AAJ1QW66"/>
<evidence type="ECO:0000256" key="4">
    <source>
        <dbReference type="ARBA" id="ARBA00022692"/>
    </source>
</evidence>
<reference evidence="14 15" key="1">
    <citation type="journal article" date="2014" name="Int. J. Syst. Evol. Microbiol.">
        <title>Complete genome sequence of Corynebacterium casei LMG S-19264T (=DSM 44701T), isolated from a smear-ripened cheese.</title>
        <authorList>
            <consortium name="US DOE Joint Genome Institute (JGI-PGF)"/>
            <person name="Walter F."/>
            <person name="Albersmeier A."/>
            <person name="Kalinowski J."/>
            <person name="Ruckert C."/>
        </authorList>
    </citation>
    <scope>NUCLEOTIDE SEQUENCE [LARGE SCALE GENOMIC DNA]</scope>
    <source>
        <strain evidence="14 15">CECT 8670</strain>
    </source>
</reference>
<dbReference type="Gene3D" id="2.40.170.20">
    <property type="entry name" value="TonB-dependent receptor, beta-barrel domain"/>
    <property type="match status" value="1"/>
</dbReference>
<evidence type="ECO:0000256" key="9">
    <source>
        <dbReference type="ARBA" id="ARBA00023237"/>
    </source>
</evidence>
<dbReference type="NCBIfam" id="TIGR04056">
    <property type="entry name" value="OMP_RagA_SusC"/>
    <property type="match status" value="1"/>
</dbReference>
<dbReference type="SUPFAM" id="SSF56935">
    <property type="entry name" value="Porins"/>
    <property type="match status" value="1"/>
</dbReference>
<comment type="similarity">
    <text evidence="10 11">Belongs to the TonB-dependent receptor family.</text>
</comment>
<sequence length="1052" mass="114923">MKTKITKLFILFLVIQFITLQQTFSQESVISGKVMDESGMPVLGVTVLIEGTKTGTQTDFDGNYSIKASIGKILIFSYLGMKSEKKLIQNSSLINVIMQEDEESLDEIVVTAMGIERAEKTLGYAVSTVKSADFEEARETDVVQALQGKISGVQITGQGGGVGSSTKITIRGLTRISGNNQPLWVVDGVPISDANDFSDSRTTGSIDYGNRAQDINPDDIESLTVLKGASAAALYGSRASNGVIAVTTKKGKGDGKATITYSSTIRFDSPLLLPDFQNTYGPGNQGIYNEDDGDTVQSASKGWGPAISSGTPYTDLAGNAQTFQANPDIQKDFYNLGSTVSHNFAVSGASNDGKNDYRLSSSHTSVKGILPGSLLNKLNLGLNSGSQLSNKLKSRFSINYINTGIEGAVSKGVNDPNVLTSIINRLPRITNIEVLKPWIADDGITQLSPIDEDTNNPYWIVNENHRTSDTERFFGNVSFDYTPVEHLTMLGRVGYDSYNTKHFRSNHVGTLGYLDGNYKDNYISRKQLTLDYLATYDNSFGDFDVTLIAGAQWSEREYEQNGNLGTSLSIPELFSPGNVASNSPTKNYSLKQIFGAFGDFTMTYKKWLTLNATARNDWSSTLPVNGNSYFYPSVALSFVFSDAFNIDKSILSYGKLRTNWANVGGDTTPYQLDYLYYPQTSYYGQFNTAGTFPFNGQIAYSGPNSLPNADLKPENQLNKEIGIELGFFKNRIKIDATYYKNTTTDQIIPLSTPASTGYSTAWTNLGEISNTGFELELGLKVIRSEKFKWNLDANFSTNETIIEDLGDLEQYTLASSFGGLVVAAEEGKSIGLYGNRFARAVDGDGNTIEDQILVNSNGLRFEGDNGRLGNITPDFTMGLTSVFSYKGWRLSTTFDWKQGGILYSQTVGTLRTSGLAAETATDRETLFVDPNTFVDNGDGTYSENTIAIPSVQQYWNSYSSSTIHESNTFDATYIKWRELGLSYSFNKKQLQNIPFTALSLSLQGRNLAIFNTSIPHIDPETNLFGSSSNGGGIEYNGLPSTSSIGLSVKVKF</sequence>
<dbReference type="Pfam" id="PF00593">
    <property type="entry name" value="TonB_dep_Rec_b-barrel"/>
    <property type="match status" value="1"/>
</dbReference>
<dbReference type="GO" id="GO:0009279">
    <property type="term" value="C:cell outer membrane"/>
    <property type="evidence" value="ECO:0007669"/>
    <property type="project" value="UniProtKB-SubCell"/>
</dbReference>
<dbReference type="InterPro" id="IPR023996">
    <property type="entry name" value="TonB-dep_OMP_SusC/RagA"/>
</dbReference>
<accession>A0AAJ1QW66</accession>
<evidence type="ECO:0000256" key="10">
    <source>
        <dbReference type="PROSITE-ProRule" id="PRU01360"/>
    </source>
</evidence>
<dbReference type="SUPFAM" id="SSF49464">
    <property type="entry name" value="Carboxypeptidase regulatory domain-like"/>
    <property type="match status" value="1"/>
</dbReference>
<comment type="subcellular location">
    <subcellularLocation>
        <location evidence="1 10">Cell outer membrane</location>
        <topology evidence="1 10">Multi-pass membrane protein</topology>
    </subcellularLocation>
</comment>
<gene>
    <name evidence="14" type="ORF">QWY81_07000</name>
</gene>
<keyword evidence="4 10" id="KW-0812">Transmembrane</keyword>
<evidence type="ECO:0000313" key="14">
    <source>
        <dbReference type="EMBL" id="MDN3619200.1"/>
    </source>
</evidence>
<keyword evidence="7 10" id="KW-0472">Membrane</keyword>
<evidence type="ECO:0000256" key="6">
    <source>
        <dbReference type="ARBA" id="ARBA00023077"/>
    </source>
</evidence>
<feature type="domain" description="TonB-dependent receptor-like beta-barrel" evidence="12">
    <location>
        <begin position="452"/>
        <end position="1007"/>
    </location>
</feature>
<keyword evidence="5" id="KW-0732">Signal</keyword>
<dbReference type="PROSITE" id="PS52016">
    <property type="entry name" value="TONB_DEPENDENT_REC_3"/>
    <property type="match status" value="1"/>
</dbReference>
<dbReference type="InterPro" id="IPR037066">
    <property type="entry name" value="Plug_dom_sf"/>
</dbReference>
<dbReference type="GO" id="GO:0015344">
    <property type="term" value="F:siderophore uptake transmembrane transporter activity"/>
    <property type="evidence" value="ECO:0007669"/>
    <property type="project" value="TreeGrafter"/>
</dbReference>
<dbReference type="RefSeq" id="WP_261973928.1">
    <property type="nucleotide sequence ID" value="NZ_CP103460.1"/>
</dbReference>
<keyword evidence="8" id="KW-0675">Receptor</keyword>
<dbReference type="NCBIfam" id="TIGR04057">
    <property type="entry name" value="SusC_RagA_signa"/>
    <property type="match status" value="1"/>
</dbReference>
<dbReference type="PANTHER" id="PTHR30069">
    <property type="entry name" value="TONB-DEPENDENT OUTER MEMBRANE RECEPTOR"/>
    <property type="match status" value="1"/>
</dbReference>
<evidence type="ECO:0000256" key="8">
    <source>
        <dbReference type="ARBA" id="ARBA00023170"/>
    </source>
</evidence>
<evidence type="ECO:0000256" key="7">
    <source>
        <dbReference type="ARBA" id="ARBA00023136"/>
    </source>
</evidence>